<evidence type="ECO:0000256" key="4">
    <source>
        <dbReference type="ARBA" id="ARBA00022833"/>
    </source>
</evidence>
<evidence type="ECO:0000256" key="5">
    <source>
        <dbReference type="ARBA" id="ARBA00023038"/>
    </source>
</evidence>
<gene>
    <name evidence="16" type="primary">8232484</name>
    <name evidence="15" type="ORF">Phum_PHUM582350</name>
</gene>
<evidence type="ECO:0000256" key="8">
    <source>
        <dbReference type="ARBA" id="ARBA00023242"/>
    </source>
</evidence>
<dbReference type="EMBL" id="AAZO01007089">
    <property type="status" value="NOT_ANNOTATED_CDS"/>
    <property type="molecule type" value="Genomic_DNA"/>
</dbReference>
<dbReference type="VEuPathDB" id="VectorBase:PHUM582350"/>
<dbReference type="GO" id="GO:0030182">
    <property type="term" value="P:neuron differentiation"/>
    <property type="evidence" value="ECO:0007669"/>
    <property type="project" value="TreeGrafter"/>
</dbReference>
<evidence type="ECO:0000256" key="12">
    <source>
        <dbReference type="SAM" id="MobiDB-lite"/>
    </source>
</evidence>
<dbReference type="CDD" id="cd00086">
    <property type="entry name" value="homeodomain"/>
    <property type="match status" value="1"/>
</dbReference>
<keyword evidence="5 10" id="KW-0440">LIM domain</keyword>
<dbReference type="Pfam" id="PF00046">
    <property type="entry name" value="Homeodomain"/>
    <property type="match status" value="1"/>
</dbReference>
<dbReference type="AlphaFoldDB" id="E0W1S8"/>
<feature type="region of interest" description="Disordered" evidence="12">
    <location>
        <begin position="93"/>
        <end position="157"/>
    </location>
</feature>
<evidence type="ECO:0000313" key="17">
    <source>
        <dbReference type="Proteomes" id="UP000009046"/>
    </source>
</evidence>
<dbReference type="InterPro" id="IPR001356">
    <property type="entry name" value="HD"/>
</dbReference>
<dbReference type="GO" id="GO:0000977">
    <property type="term" value="F:RNA polymerase II transcription regulatory region sequence-specific DNA binding"/>
    <property type="evidence" value="ECO:0007669"/>
    <property type="project" value="TreeGrafter"/>
</dbReference>
<evidence type="ECO:0000256" key="3">
    <source>
        <dbReference type="ARBA" id="ARBA00022737"/>
    </source>
</evidence>
<dbReference type="HOGENOM" id="CLU_027802_4_1_1"/>
<dbReference type="GeneID" id="8232484"/>
<keyword evidence="6 9" id="KW-0238">DNA-binding</keyword>
<dbReference type="SMART" id="SM00389">
    <property type="entry name" value="HOX"/>
    <property type="match status" value="1"/>
</dbReference>
<proteinExistence type="predicted"/>
<dbReference type="PANTHER" id="PTHR24208:SF168">
    <property type="entry name" value="PROTEIN APTEROUS"/>
    <property type="match status" value="1"/>
</dbReference>
<dbReference type="InterPro" id="IPR001781">
    <property type="entry name" value="Znf_LIM"/>
</dbReference>
<comment type="subcellular location">
    <subcellularLocation>
        <location evidence="1 9 11">Nucleus</location>
    </subcellularLocation>
</comment>
<keyword evidence="4 10" id="KW-0862">Zinc</keyword>
<feature type="region of interest" description="Disordered" evidence="12">
    <location>
        <begin position="169"/>
        <end position="191"/>
    </location>
</feature>
<dbReference type="STRING" id="121224.E0W1S8"/>
<name>E0W1S8_PEDHC</name>
<dbReference type="EnsemblMetazoa" id="PHUM582350-RA">
    <property type="protein sequence ID" value="PHUM582350-PA"/>
    <property type="gene ID" value="PHUM582350"/>
</dbReference>
<dbReference type="Gene3D" id="2.10.110.10">
    <property type="entry name" value="Cysteine Rich Protein"/>
    <property type="match status" value="1"/>
</dbReference>
<dbReference type="EMBL" id="AAZO01007090">
    <property type="status" value="NOT_ANNOTATED_CDS"/>
    <property type="molecule type" value="Genomic_DNA"/>
</dbReference>
<evidence type="ECO:0000259" key="14">
    <source>
        <dbReference type="PROSITE" id="PS50071"/>
    </source>
</evidence>
<dbReference type="PROSITE" id="PS00027">
    <property type="entry name" value="HOMEOBOX_1"/>
    <property type="match status" value="1"/>
</dbReference>
<feature type="domain" description="Homeobox" evidence="14">
    <location>
        <begin position="188"/>
        <end position="248"/>
    </location>
</feature>
<dbReference type="InterPro" id="IPR017970">
    <property type="entry name" value="Homeobox_CS"/>
</dbReference>
<feature type="DNA-binding region" description="Homeobox" evidence="9">
    <location>
        <begin position="190"/>
        <end position="249"/>
    </location>
</feature>
<reference evidence="15" key="2">
    <citation type="submission" date="2007-04" db="EMBL/GenBank/DDBJ databases">
        <title>The genome of the human body louse.</title>
        <authorList>
            <consortium name="The Human Body Louse Genome Consortium"/>
            <person name="Kirkness E."/>
            <person name="Walenz B."/>
            <person name="Hass B."/>
            <person name="Bruggner R."/>
            <person name="Strausberg R."/>
        </authorList>
    </citation>
    <scope>NUCLEOTIDE SEQUENCE</scope>
    <source>
        <strain evidence="15">USDA</strain>
    </source>
</reference>
<evidence type="ECO:0000256" key="6">
    <source>
        <dbReference type="ARBA" id="ARBA00023125"/>
    </source>
</evidence>
<protein>
    <submittedName>
        <fullName evidence="15 16">Ultrabithorax, putative</fullName>
    </submittedName>
</protein>
<dbReference type="Proteomes" id="UP000009046">
    <property type="component" value="Unassembled WGS sequence"/>
</dbReference>
<evidence type="ECO:0000256" key="2">
    <source>
        <dbReference type="ARBA" id="ARBA00022723"/>
    </source>
</evidence>
<dbReference type="OrthoDB" id="9990008at2759"/>
<sequence>MFVMKRCARCQAAISSSELVMRARDFVFHVHCFTCTVCNSTLTKGDHFGLRDGAIYCRTHYDLGDQSSEITESSSSASSQNLFSHFSTSSFPSPEFSHSHNDNNSSPPIPLPPPGPSPPDSDNVIGGGSHKINFFNGAPTPTTPRQKGRPRKRKPKDLEAMTANLDLNDSYLDFGRGPNTPGSLSSSGRSKRMRTSFKHHQLRTMKSYFSINHNPDAKDLKQLSQKTSLPKRVLQVWFQNARAKWRRMMVKQEGKSDKCSGESGVLSDLDSYATHSGGGNMSLGPHSPPFTLSNSCSSPASLECS</sequence>
<dbReference type="Pfam" id="PF00412">
    <property type="entry name" value="LIM"/>
    <property type="match status" value="1"/>
</dbReference>
<evidence type="ECO:0000256" key="7">
    <source>
        <dbReference type="ARBA" id="ARBA00023155"/>
    </source>
</evidence>
<feature type="domain" description="LIM zinc-binding" evidence="13">
    <location>
        <begin position="5"/>
        <end position="67"/>
    </location>
</feature>
<keyword evidence="17" id="KW-1185">Reference proteome</keyword>
<keyword evidence="8 9" id="KW-0539">Nucleus</keyword>
<dbReference type="SUPFAM" id="SSF46689">
    <property type="entry name" value="Homeodomain-like"/>
    <property type="match status" value="1"/>
</dbReference>
<dbReference type="GO" id="GO:0046872">
    <property type="term" value="F:metal ion binding"/>
    <property type="evidence" value="ECO:0007669"/>
    <property type="project" value="UniProtKB-KW"/>
</dbReference>
<evidence type="ECO:0000256" key="11">
    <source>
        <dbReference type="RuleBase" id="RU000682"/>
    </source>
</evidence>
<organism>
    <name type="scientific">Pediculus humanus subsp. corporis</name>
    <name type="common">Body louse</name>
    <dbReference type="NCBI Taxonomy" id="121224"/>
    <lineage>
        <taxon>Eukaryota</taxon>
        <taxon>Metazoa</taxon>
        <taxon>Ecdysozoa</taxon>
        <taxon>Arthropoda</taxon>
        <taxon>Hexapoda</taxon>
        <taxon>Insecta</taxon>
        <taxon>Pterygota</taxon>
        <taxon>Neoptera</taxon>
        <taxon>Paraneoptera</taxon>
        <taxon>Psocodea</taxon>
        <taxon>Troctomorpha</taxon>
        <taxon>Phthiraptera</taxon>
        <taxon>Anoplura</taxon>
        <taxon>Pediculidae</taxon>
        <taxon>Pediculus</taxon>
    </lineage>
</organism>
<dbReference type="EMBL" id="AAZO01007091">
    <property type="status" value="NOT_ANNOTATED_CDS"/>
    <property type="molecule type" value="Genomic_DNA"/>
</dbReference>
<dbReference type="PROSITE" id="PS50023">
    <property type="entry name" value="LIM_DOMAIN_2"/>
    <property type="match status" value="1"/>
</dbReference>
<dbReference type="CDD" id="cd09377">
    <property type="entry name" value="LIM2_Lhx2_Lhx9"/>
    <property type="match status" value="1"/>
</dbReference>
<dbReference type="FunCoup" id="E0W1S8">
    <property type="interactions" value="459"/>
</dbReference>
<reference evidence="16" key="3">
    <citation type="submission" date="2021-02" db="UniProtKB">
        <authorList>
            <consortium name="EnsemblMetazoa"/>
        </authorList>
    </citation>
    <scope>IDENTIFICATION</scope>
    <source>
        <strain evidence="16">USDA</strain>
    </source>
</reference>
<feature type="compositionally biased region" description="Pro residues" evidence="12">
    <location>
        <begin position="107"/>
        <end position="119"/>
    </location>
</feature>
<reference evidence="15" key="1">
    <citation type="submission" date="2007-04" db="EMBL/GenBank/DDBJ databases">
        <title>Annotation of Pediculus humanus corporis strain USDA.</title>
        <authorList>
            <person name="Kirkness E."/>
            <person name="Hannick L."/>
            <person name="Hass B."/>
            <person name="Bruggner R."/>
            <person name="Lawson D."/>
            <person name="Bidwell S."/>
            <person name="Joardar V."/>
            <person name="Caler E."/>
            <person name="Walenz B."/>
            <person name="Inman J."/>
            <person name="Schobel S."/>
            <person name="Galinsky K."/>
            <person name="Amedeo P."/>
            <person name="Strausberg R."/>
        </authorList>
    </citation>
    <scope>NUCLEOTIDE SEQUENCE</scope>
    <source>
        <strain evidence="15">USDA</strain>
    </source>
</reference>
<dbReference type="SMART" id="SM00132">
    <property type="entry name" value="LIM"/>
    <property type="match status" value="1"/>
</dbReference>
<evidence type="ECO:0000256" key="10">
    <source>
        <dbReference type="PROSITE-ProRule" id="PRU00125"/>
    </source>
</evidence>
<dbReference type="PROSITE" id="PS50071">
    <property type="entry name" value="HOMEOBOX_2"/>
    <property type="match status" value="1"/>
</dbReference>
<dbReference type="GO" id="GO:0005634">
    <property type="term" value="C:nucleus"/>
    <property type="evidence" value="ECO:0007669"/>
    <property type="project" value="UniProtKB-SubCell"/>
</dbReference>
<feature type="compositionally biased region" description="Polar residues" evidence="12">
    <location>
        <begin position="290"/>
        <end position="305"/>
    </location>
</feature>
<dbReference type="GO" id="GO:0000981">
    <property type="term" value="F:DNA-binding transcription factor activity, RNA polymerase II-specific"/>
    <property type="evidence" value="ECO:0007669"/>
    <property type="project" value="InterPro"/>
</dbReference>
<dbReference type="OMA" id="IHYELAV"/>
<dbReference type="CTD" id="8232484"/>
<keyword evidence="2 10" id="KW-0479">Metal-binding</keyword>
<feature type="region of interest" description="Disordered" evidence="12">
    <location>
        <begin position="270"/>
        <end position="305"/>
    </location>
</feature>
<feature type="compositionally biased region" description="Low complexity" evidence="12">
    <location>
        <begin position="93"/>
        <end position="106"/>
    </location>
</feature>
<dbReference type="SUPFAM" id="SSF57716">
    <property type="entry name" value="Glucocorticoid receptor-like (DNA-binding domain)"/>
    <property type="match status" value="1"/>
</dbReference>
<dbReference type="Gene3D" id="1.10.10.60">
    <property type="entry name" value="Homeodomain-like"/>
    <property type="match status" value="1"/>
</dbReference>
<dbReference type="RefSeq" id="XP_002432398.1">
    <property type="nucleotide sequence ID" value="XM_002432353.1"/>
</dbReference>
<evidence type="ECO:0000313" key="15">
    <source>
        <dbReference type="EMBL" id="EEB19660.1"/>
    </source>
</evidence>
<dbReference type="InterPro" id="IPR050453">
    <property type="entry name" value="LIM_Homeobox_TF"/>
</dbReference>
<evidence type="ECO:0000259" key="13">
    <source>
        <dbReference type="PROSITE" id="PS50023"/>
    </source>
</evidence>
<dbReference type="FunFam" id="2.10.110.10:FF:000177">
    <property type="entry name" value="LIM homeobox 9"/>
    <property type="match status" value="1"/>
</dbReference>
<keyword evidence="3" id="KW-0677">Repeat</keyword>
<evidence type="ECO:0000256" key="1">
    <source>
        <dbReference type="ARBA" id="ARBA00004123"/>
    </source>
</evidence>
<dbReference type="KEGG" id="phu:Phum_PHUM582350"/>
<dbReference type="eggNOG" id="KOG0490">
    <property type="taxonomic scope" value="Eukaryota"/>
</dbReference>
<dbReference type="InterPro" id="IPR009057">
    <property type="entry name" value="Homeodomain-like_sf"/>
</dbReference>
<dbReference type="PANTHER" id="PTHR24208">
    <property type="entry name" value="LIM/HOMEOBOX PROTEIN LHX"/>
    <property type="match status" value="1"/>
</dbReference>
<dbReference type="FunFam" id="1.10.10.60:FF:000027">
    <property type="entry name" value="LIM/homeobox protein Lhx9"/>
    <property type="match status" value="1"/>
</dbReference>
<accession>E0W1S8</accession>
<feature type="compositionally biased region" description="Basic residues" evidence="12">
    <location>
        <begin position="146"/>
        <end position="155"/>
    </location>
</feature>
<dbReference type="InParanoid" id="E0W1S8"/>
<evidence type="ECO:0000256" key="9">
    <source>
        <dbReference type="PROSITE-ProRule" id="PRU00108"/>
    </source>
</evidence>
<dbReference type="EMBL" id="DS235873">
    <property type="protein sequence ID" value="EEB19660.1"/>
    <property type="molecule type" value="Genomic_DNA"/>
</dbReference>
<dbReference type="PROSITE" id="PS00478">
    <property type="entry name" value="LIM_DOMAIN_1"/>
    <property type="match status" value="1"/>
</dbReference>
<keyword evidence="7 9" id="KW-0371">Homeobox</keyword>
<evidence type="ECO:0000313" key="16">
    <source>
        <dbReference type="EnsemblMetazoa" id="PHUM582350-PA"/>
    </source>
</evidence>